<evidence type="ECO:0000313" key="1">
    <source>
        <dbReference type="EMBL" id="MVT09456.1"/>
    </source>
</evidence>
<dbReference type="Proteomes" id="UP000461730">
    <property type="component" value="Unassembled WGS sequence"/>
</dbReference>
<organism evidence="1 2">
    <name type="scientific">Chitinophaga tropicalis</name>
    <dbReference type="NCBI Taxonomy" id="2683588"/>
    <lineage>
        <taxon>Bacteria</taxon>
        <taxon>Pseudomonadati</taxon>
        <taxon>Bacteroidota</taxon>
        <taxon>Chitinophagia</taxon>
        <taxon>Chitinophagales</taxon>
        <taxon>Chitinophagaceae</taxon>
        <taxon>Chitinophaga</taxon>
    </lineage>
</organism>
<comment type="caution">
    <text evidence="1">The sequence shown here is derived from an EMBL/GenBank/DDBJ whole genome shotgun (WGS) entry which is preliminary data.</text>
</comment>
<evidence type="ECO:0000313" key="2">
    <source>
        <dbReference type="Proteomes" id="UP000461730"/>
    </source>
</evidence>
<gene>
    <name evidence="1" type="ORF">GO493_14400</name>
</gene>
<name>A0A7K1U593_9BACT</name>
<dbReference type="AlphaFoldDB" id="A0A7K1U593"/>
<accession>A0A7K1U593</accession>
<proteinExistence type="predicted"/>
<dbReference type="RefSeq" id="WP_157306902.1">
    <property type="nucleotide sequence ID" value="NZ_WRXN01000005.1"/>
</dbReference>
<reference evidence="1 2" key="1">
    <citation type="submission" date="2019-12" db="EMBL/GenBank/DDBJ databases">
        <title>Chitinophaga sp. strain ysch24 (GDMCC 1.1355), whole genome shotgun sequence.</title>
        <authorList>
            <person name="Zhang X."/>
        </authorList>
    </citation>
    <scope>NUCLEOTIDE SEQUENCE [LARGE SCALE GENOMIC DNA]</scope>
    <source>
        <strain evidence="2">ysch24</strain>
    </source>
</reference>
<sequence length="318" mass="36985">MSYDASYSAGIYAAKEQEINHFLQFICNTLQDLLNFLHREYPRFIDPDCRIPAKDIPALSDELMFRWSSIQDTFDRKGIDAELSDILEELFFSFKTDYTGNRQVTLYEAGYLRMLLDELWLFAGADEEGELHPVYQLNLRLQSINFNHWKYVNYFTGFMEKEIECIDDPDEKLMQIILLQKKLARLPGKANKGFNPENESLKDQTLKWLDTELHYCETLRRLNIKEQPQKKAGKWDGFKIETNLSVAEIGCFVKLLSDSKVIVHDNKSQLSEFVADFFTSKRNGTIAAHSLRNKMYIGDTGVITSLRNKLLGLLNYLK</sequence>
<keyword evidence="2" id="KW-1185">Reference proteome</keyword>
<protein>
    <submittedName>
        <fullName evidence="1">Uncharacterized protein</fullName>
    </submittedName>
</protein>
<dbReference type="EMBL" id="WRXN01000005">
    <property type="protein sequence ID" value="MVT09456.1"/>
    <property type="molecule type" value="Genomic_DNA"/>
</dbReference>